<dbReference type="PIRSF" id="PIRSF002854">
    <property type="entry name" value="MetQ"/>
    <property type="match status" value="1"/>
</dbReference>
<sequence>MKKILTLLFTALFIFALAACGTAEEDTQKDTDTNAGEAQDNEAAEENTEATTIVVGSTAVPHSEVLEKAKPILAEQGIELQIEVYQDYILPNQDLNEDRLDANYFQHTPYLNQQVADFGYDFVSLGGVHIEPIGIYSKNITSVDEIPDGTAVLLSNSEPDHGRILALFEREGLITIADGVEPTEALLDDIVENPKNLEFDPSYDPGFLPEYYNREEDTLVAINTNYAIEAGLLPTEDALILEGPESPYANLLVTKTGNENNEALLALLEVLRSEEIQTFMEEEYSGAIVPVNE</sequence>
<evidence type="ECO:0000256" key="8">
    <source>
        <dbReference type="SAM" id="MobiDB-lite"/>
    </source>
</evidence>
<protein>
    <recommendedName>
        <fullName evidence="6">Lipoprotein</fullName>
    </recommendedName>
</protein>
<comment type="caution">
    <text evidence="10">The sequence shown here is derived from an EMBL/GenBank/DDBJ whole genome shotgun (WGS) entry which is preliminary data.</text>
</comment>
<comment type="subcellular location">
    <subcellularLocation>
        <location evidence="1">Membrane</location>
        <topology evidence="1">Lipid-anchor</topology>
    </subcellularLocation>
</comment>
<evidence type="ECO:0000313" key="10">
    <source>
        <dbReference type="EMBL" id="MBB6453463.1"/>
    </source>
</evidence>
<dbReference type="AlphaFoldDB" id="A0A841Q530"/>
<keyword evidence="2 9" id="KW-0732">Signal</keyword>
<dbReference type="RefSeq" id="WP_174496178.1">
    <property type="nucleotide sequence ID" value="NZ_CADDWK010000006.1"/>
</dbReference>
<dbReference type="GO" id="GO:0016020">
    <property type="term" value="C:membrane"/>
    <property type="evidence" value="ECO:0007669"/>
    <property type="project" value="UniProtKB-SubCell"/>
</dbReference>
<gene>
    <name evidence="10" type="ORF">HNQ94_001912</name>
</gene>
<evidence type="ECO:0000256" key="7">
    <source>
        <dbReference type="PIRSR" id="PIRSR002854-1"/>
    </source>
</evidence>
<name>A0A841Q530_9BACI</name>
<reference evidence="10 11" key="1">
    <citation type="submission" date="2020-08" db="EMBL/GenBank/DDBJ databases">
        <title>Genomic Encyclopedia of Type Strains, Phase IV (KMG-IV): sequencing the most valuable type-strain genomes for metagenomic binning, comparative biology and taxonomic classification.</title>
        <authorList>
            <person name="Goeker M."/>
        </authorList>
    </citation>
    <scope>NUCLEOTIDE SEQUENCE [LARGE SCALE GENOMIC DNA]</scope>
    <source>
        <strain evidence="10 11">DSM 19612</strain>
    </source>
</reference>
<evidence type="ECO:0000256" key="3">
    <source>
        <dbReference type="ARBA" id="ARBA00023136"/>
    </source>
</evidence>
<proteinExistence type="inferred from homology"/>
<feature type="lipid moiety-binding region" description="S-diacylglycerol cysteine" evidence="7">
    <location>
        <position position="20"/>
    </location>
</feature>
<keyword evidence="5 6" id="KW-0449">Lipoprotein</keyword>
<dbReference type="PANTHER" id="PTHR30429:SF0">
    <property type="entry name" value="METHIONINE-BINDING LIPOPROTEIN METQ"/>
    <property type="match status" value="1"/>
</dbReference>
<feature type="chain" id="PRO_5038517349" description="Lipoprotein" evidence="9">
    <location>
        <begin position="19"/>
        <end position="293"/>
    </location>
</feature>
<organism evidence="10 11">
    <name type="scientific">Salirhabdus euzebyi</name>
    <dbReference type="NCBI Taxonomy" id="394506"/>
    <lineage>
        <taxon>Bacteria</taxon>
        <taxon>Bacillati</taxon>
        <taxon>Bacillota</taxon>
        <taxon>Bacilli</taxon>
        <taxon>Bacillales</taxon>
        <taxon>Bacillaceae</taxon>
        <taxon>Salirhabdus</taxon>
    </lineage>
</organism>
<dbReference type="SUPFAM" id="SSF53850">
    <property type="entry name" value="Periplasmic binding protein-like II"/>
    <property type="match status" value="1"/>
</dbReference>
<feature type="compositionally biased region" description="Acidic residues" evidence="8">
    <location>
        <begin position="39"/>
        <end position="48"/>
    </location>
</feature>
<keyword evidence="11" id="KW-1185">Reference proteome</keyword>
<evidence type="ECO:0000256" key="6">
    <source>
        <dbReference type="PIRNR" id="PIRNR002854"/>
    </source>
</evidence>
<dbReference type="PANTHER" id="PTHR30429">
    <property type="entry name" value="D-METHIONINE-BINDING LIPOPROTEIN METQ"/>
    <property type="match status" value="1"/>
</dbReference>
<dbReference type="Gene3D" id="3.40.190.10">
    <property type="entry name" value="Periplasmic binding protein-like II"/>
    <property type="match status" value="2"/>
</dbReference>
<dbReference type="InterPro" id="IPR004872">
    <property type="entry name" value="Lipoprotein_NlpA"/>
</dbReference>
<evidence type="ECO:0000256" key="5">
    <source>
        <dbReference type="ARBA" id="ARBA00023288"/>
    </source>
</evidence>
<feature type="region of interest" description="Disordered" evidence="8">
    <location>
        <begin position="25"/>
        <end position="49"/>
    </location>
</feature>
<evidence type="ECO:0000313" key="11">
    <source>
        <dbReference type="Proteomes" id="UP000581688"/>
    </source>
</evidence>
<dbReference type="Proteomes" id="UP000581688">
    <property type="component" value="Unassembled WGS sequence"/>
</dbReference>
<evidence type="ECO:0000256" key="4">
    <source>
        <dbReference type="ARBA" id="ARBA00023139"/>
    </source>
</evidence>
<dbReference type="EMBL" id="JACHGH010000005">
    <property type="protein sequence ID" value="MBB6453463.1"/>
    <property type="molecule type" value="Genomic_DNA"/>
</dbReference>
<evidence type="ECO:0000256" key="1">
    <source>
        <dbReference type="ARBA" id="ARBA00004635"/>
    </source>
</evidence>
<accession>A0A841Q530</accession>
<dbReference type="Pfam" id="PF03180">
    <property type="entry name" value="Lipoprotein_9"/>
    <property type="match status" value="1"/>
</dbReference>
<dbReference type="PROSITE" id="PS51257">
    <property type="entry name" value="PROKAR_LIPOPROTEIN"/>
    <property type="match status" value="1"/>
</dbReference>
<evidence type="ECO:0000256" key="2">
    <source>
        <dbReference type="ARBA" id="ARBA00022729"/>
    </source>
</evidence>
<feature type="signal peptide" evidence="9">
    <location>
        <begin position="1"/>
        <end position="18"/>
    </location>
</feature>
<evidence type="ECO:0000256" key="9">
    <source>
        <dbReference type="SAM" id="SignalP"/>
    </source>
</evidence>
<keyword evidence="4" id="KW-0564">Palmitate</keyword>
<keyword evidence="3" id="KW-0472">Membrane</keyword>
<comment type="similarity">
    <text evidence="6">Belongs to the nlpA lipoprotein family.</text>
</comment>